<evidence type="ECO:0000256" key="9">
    <source>
        <dbReference type="HAMAP-Rule" id="MF_00422"/>
    </source>
</evidence>
<evidence type="ECO:0000256" key="4">
    <source>
        <dbReference type="ARBA" id="ARBA00022692"/>
    </source>
</evidence>
<dbReference type="Gene3D" id="1.20.5.1030">
    <property type="entry name" value="Preprotein translocase secy subunit"/>
    <property type="match status" value="1"/>
</dbReference>
<evidence type="ECO:0000313" key="10">
    <source>
        <dbReference type="EMBL" id="KKP66450.1"/>
    </source>
</evidence>
<dbReference type="InterPro" id="IPR005807">
    <property type="entry name" value="SecE_bac"/>
</dbReference>
<comment type="caution">
    <text evidence="10">The sequence shown here is derived from an EMBL/GenBank/DDBJ whole genome shotgun (WGS) entry which is preliminary data.</text>
</comment>
<keyword evidence="3 9" id="KW-1003">Cell membrane</keyword>
<name>A0A0G0DTV2_9BACT</name>
<evidence type="ECO:0000256" key="8">
    <source>
        <dbReference type="ARBA" id="ARBA00023136"/>
    </source>
</evidence>
<dbReference type="GO" id="GO:0008320">
    <property type="term" value="F:protein transmembrane transporter activity"/>
    <property type="evidence" value="ECO:0007669"/>
    <property type="project" value="UniProtKB-UniRule"/>
</dbReference>
<dbReference type="GO" id="GO:0005886">
    <property type="term" value="C:plasma membrane"/>
    <property type="evidence" value="ECO:0007669"/>
    <property type="project" value="UniProtKB-SubCell"/>
</dbReference>
<evidence type="ECO:0000256" key="1">
    <source>
        <dbReference type="ARBA" id="ARBA00004370"/>
    </source>
</evidence>
<dbReference type="EMBL" id="LBPY01000007">
    <property type="protein sequence ID" value="KKP66450.1"/>
    <property type="molecule type" value="Genomic_DNA"/>
</dbReference>
<dbReference type="GO" id="GO:0006605">
    <property type="term" value="P:protein targeting"/>
    <property type="evidence" value="ECO:0007669"/>
    <property type="project" value="UniProtKB-UniRule"/>
</dbReference>
<comment type="function">
    <text evidence="9">Essential subunit of the Sec protein translocation channel SecYEG. Clamps together the 2 halves of SecY. May contact the channel plug during translocation.</text>
</comment>
<protein>
    <recommendedName>
        <fullName evidence="9">Protein translocase subunit SecE</fullName>
    </recommendedName>
</protein>
<evidence type="ECO:0000256" key="3">
    <source>
        <dbReference type="ARBA" id="ARBA00022475"/>
    </source>
</evidence>
<dbReference type="PANTHER" id="PTHR33910:SF1">
    <property type="entry name" value="PROTEIN TRANSLOCASE SUBUNIT SECE"/>
    <property type="match status" value="1"/>
</dbReference>
<dbReference type="Pfam" id="PF00584">
    <property type="entry name" value="SecE"/>
    <property type="match status" value="1"/>
</dbReference>
<keyword evidence="4 9" id="KW-0812">Transmembrane</keyword>
<proteinExistence type="inferred from homology"/>
<dbReference type="InterPro" id="IPR001901">
    <property type="entry name" value="Translocase_SecE/Sec61-g"/>
</dbReference>
<evidence type="ECO:0000256" key="2">
    <source>
        <dbReference type="ARBA" id="ARBA00022448"/>
    </source>
</evidence>
<dbReference type="NCBIfam" id="TIGR00964">
    <property type="entry name" value="secE_bact"/>
    <property type="match status" value="1"/>
</dbReference>
<keyword evidence="2 9" id="KW-0813">Transport</keyword>
<dbReference type="GO" id="GO:0009306">
    <property type="term" value="P:protein secretion"/>
    <property type="evidence" value="ECO:0007669"/>
    <property type="project" value="UniProtKB-UniRule"/>
</dbReference>
<dbReference type="InterPro" id="IPR038379">
    <property type="entry name" value="SecE_sf"/>
</dbReference>
<dbReference type="AlphaFoldDB" id="A0A0G0DTV2"/>
<dbReference type="PANTHER" id="PTHR33910">
    <property type="entry name" value="PROTEIN TRANSLOCASE SUBUNIT SECE"/>
    <property type="match status" value="1"/>
</dbReference>
<dbReference type="HAMAP" id="MF_00422">
    <property type="entry name" value="SecE"/>
    <property type="match status" value="1"/>
</dbReference>
<accession>A0A0G0DTV2</accession>
<reference evidence="10 11" key="1">
    <citation type="journal article" date="2015" name="Nature">
        <title>rRNA introns, odd ribosomes, and small enigmatic genomes across a large radiation of phyla.</title>
        <authorList>
            <person name="Brown C.T."/>
            <person name="Hug L.A."/>
            <person name="Thomas B.C."/>
            <person name="Sharon I."/>
            <person name="Castelle C.J."/>
            <person name="Singh A."/>
            <person name="Wilkins M.J."/>
            <person name="Williams K.H."/>
            <person name="Banfield J.F."/>
        </authorList>
    </citation>
    <scope>NUCLEOTIDE SEQUENCE [LARGE SCALE GENOMIC DNA]</scope>
</reference>
<comment type="subcellular location">
    <subcellularLocation>
        <location evidence="9">Cell membrane</location>
        <topology evidence="9">Single-pass membrane protein</topology>
    </subcellularLocation>
    <subcellularLocation>
        <location evidence="1">Membrane</location>
    </subcellularLocation>
</comment>
<evidence type="ECO:0000256" key="6">
    <source>
        <dbReference type="ARBA" id="ARBA00022989"/>
    </source>
</evidence>
<comment type="similarity">
    <text evidence="9">Belongs to the SecE/SEC61-gamma family.</text>
</comment>
<evidence type="ECO:0000256" key="5">
    <source>
        <dbReference type="ARBA" id="ARBA00022927"/>
    </source>
</evidence>
<dbReference type="Proteomes" id="UP000034952">
    <property type="component" value="Unassembled WGS sequence"/>
</dbReference>
<organism evidence="10 11">
    <name type="scientific">Candidatus Nomurabacteria bacterium GW2011_GWE1_35_16</name>
    <dbReference type="NCBI Taxonomy" id="1618761"/>
    <lineage>
        <taxon>Bacteria</taxon>
        <taxon>Candidatus Nomuraibacteriota</taxon>
    </lineage>
</organism>
<gene>
    <name evidence="9" type="primary">secE</name>
    <name evidence="10" type="ORF">UR64_C0007G0019</name>
</gene>
<keyword evidence="8 9" id="KW-0472">Membrane</keyword>
<keyword evidence="5 9" id="KW-0653">Protein transport</keyword>
<keyword evidence="7 9" id="KW-0811">Translocation</keyword>
<feature type="transmembrane region" description="Helical" evidence="9">
    <location>
        <begin position="26"/>
        <end position="45"/>
    </location>
</feature>
<evidence type="ECO:0000256" key="7">
    <source>
        <dbReference type="ARBA" id="ARBA00023010"/>
    </source>
</evidence>
<comment type="subunit">
    <text evidence="9">Component of the Sec protein translocase complex. Heterotrimer consisting of SecY, SecE and SecG subunits. The heterotrimers can form oligomers, although 1 heterotrimer is thought to be able to translocate proteins. Interacts with the ribosome. Interacts with SecDF, and other proteins may be involved. Interacts with SecA.</text>
</comment>
<dbReference type="GO" id="GO:0065002">
    <property type="term" value="P:intracellular protein transmembrane transport"/>
    <property type="evidence" value="ECO:0007669"/>
    <property type="project" value="UniProtKB-UniRule"/>
</dbReference>
<keyword evidence="6 9" id="KW-1133">Transmembrane helix</keyword>
<sequence>MNTITDFIKEVLAEAKHITWPTRKQAIYATIAVLVISLLVAYYLGLLDFLFSKGLEQLLLNR</sequence>
<dbReference type="GO" id="GO:0043952">
    <property type="term" value="P:protein transport by the Sec complex"/>
    <property type="evidence" value="ECO:0007669"/>
    <property type="project" value="UniProtKB-UniRule"/>
</dbReference>
<evidence type="ECO:0000313" key="11">
    <source>
        <dbReference type="Proteomes" id="UP000034952"/>
    </source>
</evidence>